<dbReference type="NCBIfam" id="TIGR00044">
    <property type="entry name" value="YggS family pyridoxal phosphate-dependent enzyme"/>
    <property type="match status" value="1"/>
</dbReference>
<dbReference type="PANTHER" id="PTHR10146">
    <property type="entry name" value="PROLINE SYNTHETASE CO-TRANSCRIBED BACTERIAL HOMOLOG PROTEIN"/>
    <property type="match status" value="1"/>
</dbReference>
<dbReference type="STRING" id="150374.A0A0M9VWG7"/>
<dbReference type="Proteomes" id="UP000053831">
    <property type="component" value="Unassembled WGS sequence"/>
</dbReference>
<dbReference type="Gene3D" id="3.20.20.10">
    <property type="entry name" value="Alanine racemase"/>
    <property type="match status" value="1"/>
</dbReference>
<dbReference type="HAMAP" id="MF_02087">
    <property type="entry name" value="PLP_homeostasis"/>
    <property type="match status" value="1"/>
</dbReference>
<evidence type="ECO:0000256" key="4">
    <source>
        <dbReference type="RuleBase" id="RU004514"/>
    </source>
</evidence>
<evidence type="ECO:0000256" key="2">
    <source>
        <dbReference type="HAMAP-Rule" id="MF_03225"/>
    </source>
</evidence>
<dbReference type="CDD" id="cd06822">
    <property type="entry name" value="PLPDE_III_YBL036c_euk"/>
    <property type="match status" value="1"/>
</dbReference>
<comment type="cofactor">
    <cofactor evidence="3">
        <name>pyridoxal 5'-phosphate</name>
        <dbReference type="ChEBI" id="CHEBI:597326"/>
    </cofactor>
</comment>
<dbReference type="InterPro" id="IPR011078">
    <property type="entry name" value="PyrdxlP_homeostasis"/>
</dbReference>
<name>A0A0M9VWG7_ESCWE</name>
<dbReference type="SUPFAM" id="SSF51419">
    <property type="entry name" value="PLP-binding barrel"/>
    <property type="match status" value="1"/>
</dbReference>
<evidence type="ECO:0000259" key="5">
    <source>
        <dbReference type="Pfam" id="PF01168"/>
    </source>
</evidence>
<dbReference type="PIRSF" id="PIRSF004848">
    <property type="entry name" value="YBL036c_PLPDEIII"/>
    <property type="match status" value="1"/>
</dbReference>
<dbReference type="InterPro" id="IPR029066">
    <property type="entry name" value="PLP-binding_barrel"/>
</dbReference>
<feature type="domain" description="Alanine racemase N-terminal" evidence="5">
    <location>
        <begin position="28"/>
        <end position="245"/>
    </location>
</feature>
<evidence type="ECO:0000313" key="6">
    <source>
        <dbReference type="EMBL" id="KOS22063.1"/>
    </source>
</evidence>
<keyword evidence="1 2" id="KW-0663">Pyridoxal phosphate</keyword>
<protein>
    <recommendedName>
        <fullName evidence="2">Pyridoxal phosphate homeostasis protein</fullName>
        <shortName evidence="2">PLP homeostasis protein</shortName>
    </recommendedName>
</protein>
<dbReference type="AlphaFoldDB" id="A0A0M9VWG7"/>
<evidence type="ECO:0000256" key="1">
    <source>
        <dbReference type="ARBA" id="ARBA00022898"/>
    </source>
</evidence>
<gene>
    <name evidence="6" type="ORF">ESCO_001940</name>
</gene>
<comment type="function">
    <text evidence="2">Pyridoxal 5'-phosphate (PLP)-binding protein, which may be involved in intracellular homeostatic regulation of pyridoxal 5'-phosphate (PLP), the active form of vitamin B6.</text>
</comment>
<dbReference type="Pfam" id="PF01168">
    <property type="entry name" value="Ala_racemase_N"/>
    <property type="match status" value="1"/>
</dbReference>
<comment type="caution">
    <text evidence="6">The sequence shown here is derived from an EMBL/GenBank/DDBJ whole genome shotgun (WGS) entry which is preliminary data.</text>
</comment>
<comment type="similarity">
    <text evidence="2 4">Belongs to the pyridoxal phosphate-binding protein YggS/PROSC family.</text>
</comment>
<keyword evidence="7" id="KW-1185">Reference proteome</keyword>
<reference evidence="6 7" key="1">
    <citation type="submission" date="2015-07" db="EMBL/GenBank/DDBJ databases">
        <title>The genome of the fungus Escovopsis weberi, a specialized disease agent of ant agriculture.</title>
        <authorList>
            <person name="de Man T.J."/>
            <person name="Stajich J.E."/>
            <person name="Kubicek C.P."/>
            <person name="Chenthamara K."/>
            <person name="Atanasova L."/>
            <person name="Druzhinina I.S."/>
            <person name="Birnbaum S."/>
            <person name="Barribeau S.M."/>
            <person name="Teiling C."/>
            <person name="Suen G."/>
            <person name="Currie C."/>
            <person name="Gerardo N.M."/>
        </authorList>
    </citation>
    <scope>NUCLEOTIDE SEQUENCE [LARGE SCALE GENOMIC DNA]</scope>
</reference>
<accession>A0A0M9VWG7</accession>
<organism evidence="6 7">
    <name type="scientific">Escovopsis weberi</name>
    <dbReference type="NCBI Taxonomy" id="150374"/>
    <lineage>
        <taxon>Eukaryota</taxon>
        <taxon>Fungi</taxon>
        <taxon>Dikarya</taxon>
        <taxon>Ascomycota</taxon>
        <taxon>Pezizomycotina</taxon>
        <taxon>Sordariomycetes</taxon>
        <taxon>Hypocreomycetidae</taxon>
        <taxon>Hypocreales</taxon>
        <taxon>Hypocreaceae</taxon>
        <taxon>Escovopsis</taxon>
    </lineage>
</organism>
<sequence>MTEATVEMRIDPQRAQALVSQFNQVKQRITSFANGRDIRLVAVSKLKPANDVLAVHQQLGHLDFGENYAQELAQKADLLPRTIRWHFIGGLQSTHCKSLAKIPNLAYVSSIDSPKKADLLNKHRDPALPKIAVHVQVNTSGEDSKSGTAPGPETVDLCRRVAHDCENLELAGLMTIGAIARSRNPDNENEDFEVLRAQRALVARELGVDDEGLELSMGMSADLEAAIRQGSSEVRVGSDIFGTRPARADAEIVASH</sequence>
<dbReference type="EMBL" id="LGSR01000006">
    <property type="protein sequence ID" value="KOS22063.1"/>
    <property type="molecule type" value="Genomic_DNA"/>
</dbReference>
<dbReference type="OrthoDB" id="10264196at2759"/>
<dbReference type="PANTHER" id="PTHR10146:SF14">
    <property type="entry name" value="PYRIDOXAL PHOSPHATE HOMEOSTASIS PROTEIN"/>
    <property type="match status" value="1"/>
</dbReference>
<dbReference type="InterPro" id="IPR001608">
    <property type="entry name" value="Ala_racemase_N"/>
</dbReference>
<dbReference type="GO" id="GO:0030170">
    <property type="term" value="F:pyridoxal phosphate binding"/>
    <property type="evidence" value="ECO:0007669"/>
    <property type="project" value="UniProtKB-UniRule"/>
</dbReference>
<proteinExistence type="inferred from homology"/>
<evidence type="ECO:0000256" key="3">
    <source>
        <dbReference type="PIRSR" id="PIRSR004848-1"/>
    </source>
</evidence>
<evidence type="ECO:0000313" key="7">
    <source>
        <dbReference type="Proteomes" id="UP000053831"/>
    </source>
</evidence>
<feature type="modified residue" description="N6-(pyridoxal phosphate)lysine" evidence="2 3">
    <location>
        <position position="45"/>
    </location>
</feature>